<dbReference type="InterPro" id="IPR051782">
    <property type="entry name" value="ABC_Transporter_VariousFunc"/>
</dbReference>
<dbReference type="Pfam" id="PF00005">
    <property type="entry name" value="ABC_tran"/>
    <property type="match status" value="1"/>
</dbReference>
<dbReference type="PANTHER" id="PTHR42939:SF1">
    <property type="entry name" value="ABC TRANSPORTER ATP-BINDING PROTEIN ALBC-RELATED"/>
    <property type="match status" value="1"/>
</dbReference>
<keyword evidence="3 5" id="KW-0067">ATP-binding</keyword>
<keyword evidence="1" id="KW-0813">Transport</keyword>
<evidence type="ECO:0000259" key="4">
    <source>
        <dbReference type="PROSITE" id="PS50893"/>
    </source>
</evidence>
<keyword evidence="6" id="KW-1185">Reference proteome</keyword>
<accession>A0A1G6TPR3</accession>
<dbReference type="InterPro" id="IPR027417">
    <property type="entry name" value="P-loop_NTPase"/>
</dbReference>
<dbReference type="EMBL" id="FNAF01000002">
    <property type="protein sequence ID" value="SDD31172.1"/>
    <property type="molecule type" value="Genomic_DNA"/>
</dbReference>
<evidence type="ECO:0000256" key="2">
    <source>
        <dbReference type="ARBA" id="ARBA00022741"/>
    </source>
</evidence>
<dbReference type="PANTHER" id="PTHR42939">
    <property type="entry name" value="ABC TRANSPORTER ATP-BINDING PROTEIN ALBC-RELATED"/>
    <property type="match status" value="1"/>
</dbReference>
<evidence type="ECO:0000256" key="3">
    <source>
        <dbReference type="ARBA" id="ARBA00022840"/>
    </source>
</evidence>
<dbReference type="InterPro" id="IPR003593">
    <property type="entry name" value="AAA+_ATPase"/>
</dbReference>
<dbReference type="PROSITE" id="PS50893">
    <property type="entry name" value="ABC_TRANSPORTER_2"/>
    <property type="match status" value="1"/>
</dbReference>
<dbReference type="SUPFAM" id="SSF52540">
    <property type="entry name" value="P-loop containing nucleoside triphosphate hydrolases"/>
    <property type="match status" value="1"/>
</dbReference>
<dbReference type="InterPro" id="IPR003439">
    <property type="entry name" value="ABC_transporter-like_ATP-bd"/>
</dbReference>
<dbReference type="GO" id="GO:0016887">
    <property type="term" value="F:ATP hydrolysis activity"/>
    <property type="evidence" value="ECO:0007669"/>
    <property type="project" value="InterPro"/>
</dbReference>
<evidence type="ECO:0000256" key="1">
    <source>
        <dbReference type="ARBA" id="ARBA00022448"/>
    </source>
</evidence>
<dbReference type="STRING" id="2741.SAMN04489866_102205"/>
<sequence>MPLLECSALTKSFGRKTALSDMTFTADAGQIIGLFGPNASGKSTLLAILAGIINVYTGDVRIGGQKPGQRTKDFVAYQSDKLALPGHYNLKNGIDLYDRFFVDFNRERALAFLHDFGLSEKDGLRQLSRGSQEKFYLSLTLGREAQVYLLDEPMNGIDPRSRQEILDQLIRVYTPEALTIIATHSITEVETLVDSALYLRQGQVALYGSAEDLRNDYGRSLKEIFMEVCQ</sequence>
<name>A0A1G6TPR3_PEPNI</name>
<keyword evidence="2" id="KW-0547">Nucleotide-binding</keyword>
<evidence type="ECO:0000313" key="6">
    <source>
        <dbReference type="Proteomes" id="UP000198995"/>
    </source>
</evidence>
<dbReference type="RefSeq" id="WP_207645061.1">
    <property type="nucleotide sequence ID" value="NZ_FNAF01000002.1"/>
</dbReference>
<dbReference type="SMART" id="SM00382">
    <property type="entry name" value="AAA"/>
    <property type="match status" value="1"/>
</dbReference>
<reference evidence="5 6" key="1">
    <citation type="submission" date="2016-10" db="EMBL/GenBank/DDBJ databases">
        <authorList>
            <person name="de Groot N.N."/>
        </authorList>
    </citation>
    <scope>NUCLEOTIDE SEQUENCE [LARGE SCALE GENOMIC DNA]</scope>
    <source>
        <strain evidence="5 6">DSM 20475</strain>
    </source>
</reference>
<organism evidence="5 6">
    <name type="scientific">Peptococcus niger</name>
    <dbReference type="NCBI Taxonomy" id="2741"/>
    <lineage>
        <taxon>Bacteria</taxon>
        <taxon>Bacillati</taxon>
        <taxon>Bacillota</taxon>
        <taxon>Clostridia</taxon>
        <taxon>Eubacteriales</taxon>
        <taxon>Peptococcaceae</taxon>
        <taxon>Peptococcus</taxon>
    </lineage>
</organism>
<gene>
    <name evidence="5" type="ORF">SAMN04489866_102205</name>
</gene>
<dbReference type="Gene3D" id="3.40.50.300">
    <property type="entry name" value="P-loop containing nucleotide triphosphate hydrolases"/>
    <property type="match status" value="1"/>
</dbReference>
<dbReference type="Proteomes" id="UP000198995">
    <property type="component" value="Unassembled WGS sequence"/>
</dbReference>
<feature type="domain" description="ABC transporter" evidence="4">
    <location>
        <begin position="4"/>
        <end position="226"/>
    </location>
</feature>
<evidence type="ECO:0000313" key="5">
    <source>
        <dbReference type="EMBL" id="SDD31172.1"/>
    </source>
</evidence>
<dbReference type="GO" id="GO:0005524">
    <property type="term" value="F:ATP binding"/>
    <property type="evidence" value="ECO:0007669"/>
    <property type="project" value="UniProtKB-KW"/>
</dbReference>
<dbReference type="AlphaFoldDB" id="A0A1G6TPR3"/>
<proteinExistence type="predicted"/>
<protein>
    <submittedName>
        <fullName evidence="5">ABC-2 type transport system ATP-binding protein</fullName>
    </submittedName>
</protein>